<keyword evidence="1" id="KW-1133">Transmembrane helix</keyword>
<dbReference type="EMBL" id="CP092879">
    <property type="protein sequence ID" value="UYV78889.1"/>
    <property type="molecule type" value="Genomic_DNA"/>
</dbReference>
<dbReference type="PROSITE" id="PS51257">
    <property type="entry name" value="PROKAR_LIPOPROTEIN"/>
    <property type="match status" value="1"/>
</dbReference>
<protein>
    <submittedName>
        <fullName evidence="3">Uncharacterized protein</fullName>
    </submittedName>
</protein>
<sequence>MGCRSTAWAALAALACFLGSLDGDFVHDDVPAVRDNPDVQGTSPLTQLWLDDFWGRPMAHPASHKSYRPITVLSFREVVISLVFLLGIWPLMIALLLLLLSCPKKSLRCLHASPSQQQQYPLSWVCKAAALGLSQFSARLRPLLGKRICE</sequence>
<feature type="signal peptide" evidence="2">
    <location>
        <begin position="1"/>
        <end position="23"/>
    </location>
</feature>
<proteinExistence type="predicted"/>
<accession>A0ABY6LDV8</accession>
<feature type="transmembrane region" description="Helical" evidence="1">
    <location>
        <begin position="78"/>
        <end position="100"/>
    </location>
</feature>
<dbReference type="PANTHER" id="PTHR44809:SF1">
    <property type="entry name" value="PROTEIN O-MANNOSYL-TRANSFERASE TMTC1"/>
    <property type="match status" value="1"/>
</dbReference>
<feature type="chain" id="PRO_5045583319" evidence="2">
    <location>
        <begin position="24"/>
        <end position="150"/>
    </location>
</feature>
<name>A0ABY6LDV8_9ARAC</name>
<keyword evidence="1" id="KW-0472">Membrane</keyword>
<reference evidence="3 4" key="1">
    <citation type="submission" date="2022-01" db="EMBL/GenBank/DDBJ databases">
        <title>A chromosomal length assembly of Cordylochernes scorpioides.</title>
        <authorList>
            <person name="Zeh D."/>
            <person name="Zeh J."/>
        </authorList>
    </citation>
    <scope>NUCLEOTIDE SEQUENCE [LARGE SCALE GENOMIC DNA]</scope>
    <source>
        <strain evidence="3">IN4F17</strain>
        <tissue evidence="3">Whole Body</tissue>
    </source>
</reference>
<dbReference type="Proteomes" id="UP001235939">
    <property type="component" value="Chromosome 17"/>
</dbReference>
<dbReference type="PANTHER" id="PTHR44809">
    <property type="match status" value="1"/>
</dbReference>
<keyword evidence="4" id="KW-1185">Reference proteome</keyword>
<evidence type="ECO:0000313" key="3">
    <source>
        <dbReference type="EMBL" id="UYV78889.1"/>
    </source>
</evidence>
<evidence type="ECO:0000313" key="4">
    <source>
        <dbReference type="Proteomes" id="UP001235939"/>
    </source>
</evidence>
<dbReference type="InterPro" id="IPR052943">
    <property type="entry name" value="TMTC_O-mannosyl-trnsfr"/>
</dbReference>
<gene>
    <name evidence="3" type="ORF">LAZ67_17000139</name>
</gene>
<evidence type="ECO:0000256" key="1">
    <source>
        <dbReference type="SAM" id="Phobius"/>
    </source>
</evidence>
<organism evidence="3 4">
    <name type="scientific">Cordylochernes scorpioides</name>
    <dbReference type="NCBI Taxonomy" id="51811"/>
    <lineage>
        <taxon>Eukaryota</taxon>
        <taxon>Metazoa</taxon>
        <taxon>Ecdysozoa</taxon>
        <taxon>Arthropoda</taxon>
        <taxon>Chelicerata</taxon>
        <taxon>Arachnida</taxon>
        <taxon>Pseudoscorpiones</taxon>
        <taxon>Cheliferoidea</taxon>
        <taxon>Chernetidae</taxon>
        <taxon>Cordylochernes</taxon>
    </lineage>
</organism>
<keyword evidence="2" id="KW-0732">Signal</keyword>
<evidence type="ECO:0000256" key="2">
    <source>
        <dbReference type="SAM" id="SignalP"/>
    </source>
</evidence>
<keyword evidence="1" id="KW-0812">Transmembrane</keyword>